<name>A0A7Y9LDR0_9ACTN</name>
<dbReference type="GO" id="GO:0016829">
    <property type="term" value="F:lyase activity"/>
    <property type="evidence" value="ECO:0007669"/>
    <property type="project" value="InterPro"/>
</dbReference>
<dbReference type="EMBL" id="JACCBU010000001">
    <property type="protein sequence ID" value="NYE74177.1"/>
    <property type="molecule type" value="Genomic_DNA"/>
</dbReference>
<gene>
    <name evidence="3" type="ORF">BKA15_005506</name>
</gene>
<dbReference type="GO" id="GO:0005975">
    <property type="term" value="P:carbohydrate metabolic process"/>
    <property type="evidence" value="ECO:0007669"/>
    <property type="project" value="InterPro"/>
</dbReference>
<evidence type="ECO:0000313" key="3">
    <source>
        <dbReference type="EMBL" id="NYE74177.1"/>
    </source>
</evidence>
<dbReference type="GO" id="GO:0005576">
    <property type="term" value="C:extracellular region"/>
    <property type="evidence" value="ECO:0007669"/>
    <property type="project" value="InterPro"/>
</dbReference>
<dbReference type="Pfam" id="PF25275">
    <property type="entry name" value="Golvesin_C"/>
    <property type="match status" value="1"/>
</dbReference>
<feature type="domain" description="Polysaccharide lyase family 8 C-terminal" evidence="1">
    <location>
        <begin position="63"/>
        <end position="91"/>
    </location>
</feature>
<dbReference type="Pfam" id="PF02884">
    <property type="entry name" value="Lyase_8_C"/>
    <property type="match status" value="1"/>
</dbReference>
<accession>A0A7Y9LDR0</accession>
<dbReference type="InterPro" id="IPR011071">
    <property type="entry name" value="Lyase_8-like_C"/>
</dbReference>
<sequence length="138" mass="14740">MIKHAGGRTTVRVDQRTNGAAWNELGVFDFEAGSYYVEVNNDNAVAEGYVIADAVKLSPAGAAPCSVIMQQRAGELKVAVADPTHESASVTVNLNQPGYRSYVADDTITVHQLQPKISFSVNTRGAAGVSRTVTFRRA</sequence>
<dbReference type="InterPro" id="IPR033803">
    <property type="entry name" value="CBD-like_Golvesin-Xly"/>
</dbReference>
<evidence type="ECO:0000259" key="1">
    <source>
        <dbReference type="Pfam" id="PF02884"/>
    </source>
</evidence>
<protein>
    <submittedName>
        <fullName evidence="3">Uncharacterized protein</fullName>
    </submittedName>
</protein>
<evidence type="ECO:0000259" key="2">
    <source>
        <dbReference type="Pfam" id="PF25275"/>
    </source>
</evidence>
<dbReference type="RefSeq" id="WP_179756294.1">
    <property type="nucleotide sequence ID" value="NZ_JACCBU010000001.1"/>
</dbReference>
<feature type="domain" description="Golvesin/Xly CBD-like" evidence="2">
    <location>
        <begin position="2"/>
        <end position="58"/>
    </location>
</feature>
<dbReference type="SUPFAM" id="SSF49863">
    <property type="entry name" value="Hyaluronate lyase-like, C-terminal domain"/>
    <property type="match status" value="1"/>
</dbReference>
<dbReference type="Gene3D" id="2.60.220.10">
    <property type="entry name" value="Polysaccharide lyase family 8-like, C-terminal"/>
    <property type="match status" value="1"/>
</dbReference>
<comment type="caution">
    <text evidence="3">The sequence shown here is derived from an EMBL/GenBank/DDBJ whole genome shotgun (WGS) entry which is preliminary data.</text>
</comment>
<dbReference type="InterPro" id="IPR004103">
    <property type="entry name" value="Lyase_8_C"/>
</dbReference>
<evidence type="ECO:0000313" key="4">
    <source>
        <dbReference type="Proteomes" id="UP000569914"/>
    </source>
</evidence>
<dbReference type="Proteomes" id="UP000569914">
    <property type="component" value="Unassembled WGS sequence"/>
</dbReference>
<proteinExistence type="predicted"/>
<dbReference type="AlphaFoldDB" id="A0A7Y9LDR0"/>
<keyword evidence="4" id="KW-1185">Reference proteome</keyword>
<reference evidence="3 4" key="1">
    <citation type="submission" date="2020-07" db="EMBL/GenBank/DDBJ databases">
        <title>Sequencing the genomes of 1000 actinobacteria strains.</title>
        <authorList>
            <person name="Klenk H.-P."/>
        </authorList>
    </citation>
    <scope>NUCLEOTIDE SEQUENCE [LARGE SCALE GENOMIC DNA]</scope>
    <source>
        <strain evidence="3 4">DSM 22083</strain>
    </source>
</reference>
<organism evidence="3 4">
    <name type="scientific">Microlunatus parietis</name>
    <dbReference type="NCBI Taxonomy" id="682979"/>
    <lineage>
        <taxon>Bacteria</taxon>
        <taxon>Bacillati</taxon>
        <taxon>Actinomycetota</taxon>
        <taxon>Actinomycetes</taxon>
        <taxon>Propionibacteriales</taxon>
        <taxon>Propionibacteriaceae</taxon>
        <taxon>Microlunatus</taxon>
    </lineage>
</organism>